<accession>A0AAW1AA96</accession>
<sequence length="117" mass="12704">MSEESLTGEQTCMACNDPPSLGMLMGGSKNEETCITGISTTCVARPCVRRPQHLGRQREESLPLQFEVSIIGRPPGIESNGAAFVVWRVTTSNEAVTKQSRSSREAEAKMMISADSR</sequence>
<organism evidence="2 3">
    <name type="scientific">Tetragonisca angustula</name>
    <dbReference type="NCBI Taxonomy" id="166442"/>
    <lineage>
        <taxon>Eukaryota</taxon>
        <taxon>Metazoa</taxon>
        <taxon>Ecdysozoa</taxon>
        <taxon>Arthropoda</taxon>
        <taxon>Hexapoda</taxon>
        <taxon>Insecta</taxon>
        <taxon>Pterygota</taxon>
        <taxon>Neoptera</taxon>
        <taxon>Endopterygota</taxon>
        <taxon>Hymenoptera</taxon>
        <taxon>Apocrita</taxon>
        <taxon>Aculeata</taxon>
        <taxon>Apoidea</taxon>
        <taxon>Anthophila</taxon>
        <taxon>Apidae</taxon>
        <taxon>Tetragonisca</taxon>
    </lineage>
</organism>
<gene>
    <name evidence="2" type="ORF">QLX08_002578</name>
</gene>
<evidence type="ECO:0000313" key="2">
    <source>
        <dbReference type="EMBL" id="KAK9306967.1"/>
    </source>
</evidence>
<name>A0AAW1AA96_9HYME</name>
<feature type="region of interest" description="Disordered" evidence="1">
    <location>
        <begin position="95"/>
        <end position="117"/>
    </location>
</feature>
<reference evidence="2 3" key="1">
    <citation type="submission" date="2024-05" db="EMBL/GenBank/DDBJ databases">
        <title>The nuclear and mitochondrial genome assemblies of Tetragonisca angustula (Apidae: Meliponini), a tiny yet remarkable pollinator in the Neotropics.</title>
        <authorList>
            <person name="Ferrari R."/>
            <person name="Ricardo P.C."/>
            <person name="Dias F.C."/>
            <person name="Araujo N.S."/>
            <person name="Soares D.O."/>
            <person name="Zhou Q.-S."/>
            <person name="Zhu C.-D."/>
            <person name="Coutinho L."/>
            <person name="Airas M.C."/>
            <person name="Batista T.M."/>
        </authorList>
    </citation>
    <scope>NUCLEOTIDE SEQUENCE [LARGE SCALE GENOMIC DNA]</scope>
    <source>
        <strain evidence="2">ASF017062</strain>
        <tissue evidence="2">Abdomen</tissue>
    </source>
</reference>
<evidence type="ECO:0000313" key="3">
    <source>
        <dbReference type="Proteomes" id="UP001432146"/>
    </source>
</evidence>
<dbReference type="AlphaFoldDB" id="A0AAW1AA96"/>
<dbReference type="Proteomes" id="UP001432146">
    <property type="component" value="Unassembled WGS sequence"/>
</dbReference>
<evidence type="ECO:0000256" key="1">
    <source>
        <dbReference type="SAM" id="MobiDB-lite"/>
    </source>
</evidence>
<dbReference type="EMBL" id="JAWNGG020000035">
    <property type="protein sequence ID" value="KAK9306967.1"/>
    <property type="molecule type" value="Genomic_DNA"/>
</dbReference>
<proteinExistence type="predicted"/>
<comment type="caution">
    <text evidence="2">The sequence shown here is derived from an EMBL/GenBank/DDBJ whole genome shotgun (WGS) entry which is preliminary data.</text>
</comment>
<keyword evidence="3" id="KW-1185">Reference proteome</keyword>
<protein>
    <submittedName>
        <fullName evidence="2">Uncharacterized protein</fullName>
    </submittedName>
</protein>